<reference evidence="1" key="1">
    <citation type="submission" date="2023-11" db="EMBL/GenBank/DDBJ databases">
        <authorList>
            <person name="Poullet M."/>
        </authorList>
    </citation>
    <scope>NUCLEOTIDE SEQUENCE</scope>
    <source>
        <strain evidence="1">E1834</strain>
    </source>
</reference>
<gene>
    <name evidence="1" type="ORF">MENTE1834_LOCUS9747</name>
</gene>
<name>A0ACB0YA15_MELEN</name>
<sequence length="208" mass="23704">MAPEKRNQASLFRSWIKNYPDSIFTTDSKIIFCNACSQQVPATKSFHLRQHSETAKHQSNLKRYGSEQQQLISSSFSRSETSDTFLEELCDSFLAANIPLWKLTNEVLREFLSKYCKRIIPDESTLRKKYVDICYQKAMARIRVEVGSGYVWASVDESTDCQGRYVANLLVGMLHSSEFHVPSLVAVKMLEATNHSTVARFVNDGLSM</sequence>
<organism evidence="1 2">
    <name type="scientific">Meloidogyne enterolobii</name>
    <name type="common">Root-knot nematode worm</name>
    <name type="synonym">Meloidogyne mayaguensis</name>
    <dbReference type="NCBI Taxonomy" id="390850"/>
    <lineage>
        <taxon>Eukaryota</taxon>
        <taxon>Metazoa</taxon>
        <taxon>Ecdysozoa</taxon>
        <taxon>Nematoda</taxon>
        <taxon>Chromadorea</taxon>
        <taxon>Rhabditida</taxon>
        <taxon>Tylenchina</taxon>
        <taxon>Tylenchomorpha</taxon>
        <taxon>Tylenchoidea</taxon>
        <taxon>Meloidogynidae</taxon>
        <taxon>Meloidogyninae</taxon>
        <taxon>Meloidogyne</taxon>
    </lineage>
</organism>
<dbReference type="EMBL" id="CAVMJV010000009">
    <property type="protein sequence ID" value="CAK5038840.1"/>
    <property type="molecule type" value="Genomic_DNA"/>
</dbReference>
<proteinExistence type="predicted"/>
<keyword evidence="2" id="KW-1185">Reference proteome</keyword>
<evidence type="ECO:0000313" key="2">
    <source>
        <dbReference type="Proteomes" id="UP001497535"/>
    </source>
</evidence>
<accession>A0ACB0YA15</accession>
<protein>
    <submittedName>
        <fullName evidence="1">Uncharacterized protein</fullName>
    </submittedName>
</protein>
<dbReference type="Proteomes" id="UP001497535">
    <property type="component" value="Unassembled WGS sequence"/>
</dbReference>
<evidence type="ECO:0000313" key="1">
    <source>
        <dbReference type="EMBL" id="CAK5038840.1"/>
    </source>
</evidence>
<comment type="caution">
    <text evidence="1">The sequence shown here is derived from an EMBL/GenBank/DDBJ whole genome shotgun (WGS) entry which is preliminary data.</text>
</comment>